<evidence type="ECO:0000256" key="1">
    <source>
        <dbReference type="ARBA" id="ARBA00004651"/>
    </source>
</evidence>
<dbReference type="PANTHER" id="PTHR43723:SF1">
    <property type="entry name" value="COBALT TRANSPORT PROTEIN CBIQ"/>
    <property type="match status" value="1"/>
</dbReference>
<dbReference type="InterPro" id="IPR003339">
    <property type="entry name" value="ABC/ECF_trnsptr_transmembrane"/>
</dbReference>
<accession>A0ABY6B314</accession>
<feature type="transmembrane region" description="Helical" evidence="7">
    <location>
        <begin position="12"/>
        <end position="32"/>
    </location>
</feature>
<evidence type="ECO:0000256" key="4">
    <source>
        <dbReference type="ARBA" id="ARBA00022692"/>
    </source>
</evidence>
<name>A0ABY6B314_9BURK</name>
<dbReference type="RefSeq" id="WP_261758924.1">
    <property type="nucleotide sequence ID" value="NZ_CP104562.2"/>
</dbReference>
<dbReference type="NCBIfam" id="TIGR02454">
    <property type="entry name" value="ECF_T_CbiQ"/>
    <property type="match status" value="1"/>
</dbReference>
<organism evidence="8 9">
    <name type="scientific">Roseateles amylovorans</name>
    <dbReference type="NCBI Taxonomy" id="2978473"/>
    <lineage>
        <taxon>Bacteria</taxon>
        <taxon>Pseudomonadati</taxon>
        <taxon>Pseudomonadota</taxon>
        <taxon>Betaproteobacteria</taxon>
        <taxon>Burkholderiales</taxon>
        <taxon>Sphaerotilaceae</taxon>
        <taxon>Roseateles</taxon>
    </lineage>
</organism>
<proteinExistence type="inferred from homology"/>
<sequence length="248" mass="26351">MIIERLAYASPWRAVAPSAKAIFAGGAMAAAWLAPSPWMAAGLAALVATVTVAGARIPLRDYLRVAMAPMGFLMLSCLTMLVTVNPSPGAPTWRLATEMLPQVLMIATRAMALCAALLWLVLTTPLGDLLALLRRLRCPAVLADLMAVTYRMQSVLGDAWSDGLTAQRARLGHAGRLQSLRSTAQLISQMAVQCWMRASALQAAADARNFDGTLRFLHAAHPNGRREGAVAAAAAIGLILLAAWGRWA</sequence>
<keyword evidence="5 7" id="KW-1133">Transmembrane helix</keyword>
<evidence type="ECO:0000256" key="6">
    <source>
        <dbReference type="ARBA" id="ARBA00023136"/>
    </source>
</evidence>
<keyword evidence="4 7" id="KW-0812">Transmembrane</keyword>
<keyword evidence="6 7" id="KW-0472">Membrane</keyword>
<dbReference type="Pfam" id="PF02361">
    <property type="entry name" value="CbiQ"/>
    <property type="match status" value="1"/>
</dbReference>
<evidence type="ECO:0000313" key="8">
    <source>
        <dbReference type="EMBL" id="UXH79105.1"/>
    </source>
</evidence>
<dbReference type="PANTHER" id="PTHR43723">
    <property type="entry name" value="COBALT TRANSPORT PROTEIN CBIQ"/>
    <property type="match status" value="1"/>
</dbReference>
<evidence type="ECO:0000256" key="5">
    <source>
        <dbReference type="ARBA" id="ARBA00022989"/>
    </source>
</evidence>
<evidence type="ECO:0000256" key="3">
    <source>
        <dbReference type="ARBA" id="ARBA00022475"/>
    </source>
</evidence>
<dbReference type="EMBL" id="CP104562">
    <property type="protein sequence ID" value="UXH79105.1"/>
    <property type="molecule type" value="Genomic_DNA"/>
</dbReference>
<keyword evidence="9" id="KW-1185">Reference proteome</keyword>
<evidence type="ECO:0000313" key="9">
    <source>
        <dbReference type="Proteomes" id="UP001064933"/>
    </source>
</evidence>
<feature type="transmembrane region" description="Helical" evidence="7">
    <location>
        <begin position="62"/>
        <end position="84"/>
    </location>
</feature>
<evidence type="ECO:0000256" key="2">
    <source>
        <dbReference type="ARBA" id="ARBA00008564"/>
    </source>
</evidence>
<keyword evidence="3" id="KW-1003">Cell membrane</keyword>
<feature type="transmembrane region" description="Helical" evidence="7">
    <location>
        <begin position="228"/>
        <end position="247"/>
    </location>
</feature>
<protein>
    <submittedName>
        <fullName evidence="8">Cobalt ECF transporter T component CbiQ</fullName>
    </submittedName>
</protein>
<comment type="similarity">
    <text evidence="2">Belongs to the CbiQ family.</text>
</comment>
<reference evidence="8" key="1">
    <citation type="submission" date="2022-10" db="EMBL/GenBank/DDBJ databases">
        <title>Characterization and whole genome sequencing of a new Roseateles species, isolated from fresh water.</title>
        <authorList>
            <person name="Guliayeva D.Y."/>
            <person name="Akhremchuk A.E."/>
            <person name="Sikolenko M.A."/>
            <person name="Valentovich L.N."/>
            <person name="Sidarenka A.V."/>
        </authorList>
    </citation>
    <scope>NUCLEOTIDE SEQUENCE</scope>
    <source>
        <strain evidence="8">BIM B-1768</strain>
    </source>
</reference>
<evidence type="ECO:0000256" key="7">
    <source>
        <dbReference type="SAM" id="Phobius"/>
    </source>
</evidence>
<feature type="transmembrane region" description="Helical" evidence="7">
    <location>
        <begin position="104"/>
        <end position="127"/>
    </location>
</feature>
<dbReference type="InterPro" id="IPR012809">
    <property type="entry name" value="ECF_CbiQ"/>
</dbReference>
<comment type="subcellular location">
    <subcellularLocation>
        <location evidence="1">Cell membrane</location>
        <topology evidence="1">Multi-pass membrane protein</topology>
    </subcellularLocation>
</comment>
<dbReference type="Proteomes" id="UP001064933">
    <property type="component" value="Chromosome"/>
</dbReference>
<gene>
    <name evidence="8" type="primary">cbiQ</name>
    <name evidence="8" type="ORF">N4261_03975</name>
</gene>
<feature type="transmembrane region" description="Helical" evidence="7">
    <location>
        <begin position="38"/>
        <end position="55"/>
    </location>
</feature>
<dbReference type="CDD" id="cd16914">
    <property type="entry name" value="EcfT"/>
    <property type="match status" value="1"/>
</dbReference>
<dbReference type="InterPro" id="IPR052770">
    <property type="entry name" value="Cobalt_transport_CbiQ"/>
</dbReference>